<evidence type="ECO:0000313" key="2">
    <source>
        <dbReference type="Proteomes" id="UP000757890"/>
    </source>
</evidence>
<accession>A0A930FS47</accession>
<gene>
    <name evidence="1" type="ORF">HXL70_09240</name>
</gene>
<protein>
    <submittedName>
        <fullName evidence="1">Uncharacterized protein</fullName>
    </submittedName>
</protein>
<comment type="caution">
    <text evidence="1">The sequence shown here is derived from an EMBL/GenBank/DDBJ whole genome shotgun (WGS) entry which is preliminary data.</text>
</comment>
<name>A0A930FS47_9FIRM</name>
<dbReference type="AlphaFoldDB" id="A0A930FS47"/>
<sequence length="50" mass="5678">MHKTGLPADHGLPGYHLPFYISFRGTVLKRTVHAIIRAWILMKGELYGTI</sequence>
<organism evidence="1 2">
    <name type="scientific">Dialister invisus</name>
    <dbReference type="NCBI Taxonomy" id="218538"/>
    <lineage>
        <taxon>Bacteria</taxon>
        <taxon>Bacillati</taxon>
        <taxon>Bacillota</taxon>
        <taxon>Negativicutes</taxon>
        <taxon>Veillonellales</taxon>
        <taxon>Veillonellaceae</taxon>
        <taxon>Dialister</taxon>
    </lineage>
</organism>
<evidence type="ECO:0000313" key="1">
    <source>
        <dbReference type="EMBL" id="MBF1130203.1"/>
    </source>
</evidence>
<dbReference type="RefSeq" id="WP_276641047.1">
    <property type="nucleotide sequence ID" value="NZ_DBGDCN010000009.1"/>
</dbReference>
<dbReference type="EMBL" id="JABZMK010000125">
    <property type="protein sequence ID" value="MBF1130203.1"/>
    <property type="molecule type" value="Genomic_DNA"/>
</dbReference>
<dbReference type="Proteomes" id="UP000757890">
    <property type="component" value="Unassembled WGS sequence"/>
</dbReference>
<reference evidence="1" key="1">
    <citation type="submission" date="2020-04" db="EMBL/GenBank/DDBJ databases">
        <title>Deep metagenomics examines the oral microbiome during advanced dental caries in children, revealing novel taxa and co-occurrences with host molecules.</title>
        <authorList>
            <person name="Baker J.L."/>
            <person name="Morton J.T."/>
            <person name="Dinis M."/>
            <person name="Alvarez R."/>
            <person name="Tran N.C."/>
            <person name="Knight R."/>
            <person name="Edlund A."/>
        </authorList>
    </citation>
    <scope>NUCLEOTIDE SEQUENCE</scope>
    <source>
        <strain evidence="1">JCVI_32_bin.14</strain>
    </source>
</reference>
<proteinExistence type="predicted"/>